<dbReference type="SUPFAM" id="SSF49344">
    <property type="entry name" value="CBD9-like"/>
    <property type="match status" value="1"/>
</dbReference>
<dbReference type="PROSITE" id="PS00623">
    <property type="entry name" value="GMC_OXRED_1"/>
    <property type="match status" value="1"/>
</dbReference>
<dbReference type="AlphaFoldDB" id="A0A9Q0ATS9"/>
<dbReference type="GO" id="GO:0050660">
    <property type="term" value="F:flavin adenine dinucleotide binding"/>
    <property type="evidence" value="ECO:0007669"/>
    <property type="project" value="InterPro"/>
</dbReference>
<keyword evidence="2" id="KW-0285">Flavoprotein</keyword>
<dbReference type="Pfam" id="PF00732">
    <property type="entry name" value="GMC_oxred_N"/>
    <property type="match status" value="1"/>
</dbReference>
<dbReference type="Pfam" id="PF05199">
    <property type="entry name" value="GMC_oxred_C"/>
    <property type="match status" value="1"/>
</dbReference>
<name>A0A9Q0ATS9_9PEZI</name>
<feature type="domain" description="Glucose-methanol-choline oxidoreductase N-terminal" evidence="4">
    <location>
        <begin position="314"/>
        <end position="337"/>
    </location>
</feature>
<sequence>MKLNAATAATMALGASAAGTLNYTDSSTGISFSGYSDGKGYLFGMALPETIGTDVIIQLVAPATDGTGWAGFDFGMEMANKLLLVAWPNGEAVMTSARMATSYATPAVYSGDVDLYPIAAGTYVNSTHYAATFLCAGCITNDDDTFLTTEARPILGWAYSSTAVTDSADASTALNYHSAGFGGFGLTLSDAMSAQYDTWAAMADTTSSTPPVTGGNSTVPGNSTTPITHSNTTYDYIIAGAGPAGLVVAGRLAETGASVLLLERGGASTYSTGGKATVSWNSSVTQYDVPSMAYYLSSAAETTEYCTDTASQAGCILGGGGMVNALMFVAPQDKDFDDKWPAGWKSADVAAASQRFFARNPATDLPSADGQRYDQDAYDVLSSFLSANGFSSVDAINEPNEKIDVFSHPPWNIQNGMRGGPVKTYLPLVENMSNFKLSLNTKMIRAVRNGTWVSGVEVELADGTHQIISVTQTTGKVILAAGALSTPRILFYSGIGPTEQIKTVPSGVTLPDSSEWINLPVGKGVKDHTIITATLGTKSSLTSLASTNFTTPSEESVSLWSEGSGLLTQSGQRLNFWTAVTSPSDGQTRYIQGTCNSPKDNTIRIKLYVTHGVTSSADVVLDTTGKLTQFSGSPWLQTQGDIEAYEVFLDRLVQMTSKANSTLTLQLSDGSAAPSNITGAALFANLKSTSTTGAHFVGTTKMGVDDGRTGNGSAVVDTDTKVYGTDNLFVVDASMHPDLPTGNTQAIVMVAAERAVDKILALTGGSVGSGSGTGTGSGGSGSQPSKCKRTSRASHAKEMLKIRGGIGHQLYTKGLVNRRSDLKDMYGL</sequence>
<protein>
    <recommendedName>
        <fullName evidence="4 5">Glucose-methanol-choline oxidoreductase N-terminal domain-containing protein</fullName>
    </recommendedName>
</protein>
<evidence type="ECO:0000256" key="3">
    <source>
        <dbReference type="SAM" id="MobiDB-lite"/>
    </source>
</evidence>
<evidence type="ECO:0000313" key="7">
    <source>
        <dbReference type="Proteomes" id="UP000829685"/>
    </source>
</evidence>
<keyword evidence="2" id="KW-0274">FAD</keyword>
<gene>
    <name evidence="6" type="ORF">JX265_001418</name>
</gene>
<dbReference type="Pfam" id="PF16010">
    <property type="entry name" value="CDH-cyt"/>
    <property type="match status" value="1"/>
</dbReference>
<dbReference type="PANTHER" id="PTHR47190:SF4">
    <property type="entry name" value="DEHYDROGENASE, PUTATIVE-RELATED"/>
    <property type="match status" value="1"/>
</dbReference>
<evidence type="ECO:0000256" key="1">
    <source>
        <dbReference type="ARBA" id="ARBA00010790"/>
    </source>
</evidence>
<dbReference type="InterPro" id="IPR053208">
    <property type="entry name" value="GMC_Oxidoreductase_CD"/>
</dbReference>
<dbReference type="SUPFAM" id="SSF51905">
    <property type="entry name" value="FAD/NAD(P)-binding domain"/>
    <property type="match status" value="1"/>
</dbReference>
<keyword evidence="7" id="KW-1185">Reference proteome</keyword>
<feature type="domain" description="Glucose-methanol-choline oxidoreductase N-terminal" evidence="5">
    <location>
        <begin position="482"/>
        <end position="496"/>
    </location>
</feature>
<proteinExistence type="inferred from homology"/>
<accession>A0A9Q0ATS9</accession>
<dbReference type="SUPFAM" id="SSF54373">
    <property type="entry name" value="FAD-linked reductases, C-terminal domain"/>
    <property type="match status" value="1"/>
</dbReference>
<evidence type="ECO:0000259" key="5">
    <source>
        <dbReference type="PROSITE" id="PS00624"/>
    </source>
</evidence>
<dbReference type="Gene3D" id="3.50.50.60">
    <property type="entry name" value="FAD/NAD(P)-binding domain"/>
    <property type="match status" value="1"/>
</dbReference>
<feature type="compositionally biased region" description="Gly residues" evidence="3">
    <location>
        <begin position="770"/>
        <end position="781"/>
    </location>
</feature>
<evidence type="ECO:0000259" key="4">
    <source>
        <dbReference type="PROSITE" id="PS00623"/>
    </source>
</evidence>
<dbReference type="InterPro" id="IPR000172">
    <property type="entry name" value="GMC_OxRdtase_N"/>
</dbReference>
<dbReference type="PROSITE" id="PS00624">
    <property type="entry name" value="GMC_OXRED_2"/>
    <property type="match status" value="1"/>
</dbReference>
<dbReference type="Gene3D" id="3.30.410.10">
    <property type="entry name" value="Cholesterol Oxidase, domain 2"/>
    <property type="match status" value="1"/>
</dbReference>
<dbReference type="InterPro" id="IPR036188">
    <property type="entry name" value="FAD/NAD-bd_sf"/>
</dbReference>
<dbReference type="PANTHER" id="PTHR47190">
    <property type="entry name" value="DEHYDROGENASE, PUTATIVE-RELATED"/>
    <property type="match status" value="1"/>
</dbReference>
<feature type="region of interest" description="Disordered" evidence="3">
    <location>
        <begin position="770"/>
        <end position="794"/>
    </location>
</feature>
<dbReference type="InterPro" id="IPR007867">
    <property type="entry name" value="GMC_OxRtase_C"/>
</dbReference>
<dbReference type="EMBL" id="JAFIMR010000003">
    <property type="protein sequence ID" value="KAI1879797.1"/>
    <property type="molecule type" value="Genomic_DNA"/>
</dbReference>
<comment type="similarity">
    <text evidence="1 2">Belongs to the GMC oxidoreductase family.</text>
</comment>
<dbReference type="CDD" id="cd09630">
    <property type="entry name" value="CDH_like_cytochrome"/>
    <property type="match status" value="1"/>
</dbReference>
<dbReference type="Proteomes" id="UP000829685">
    <property type="component" value="Unassembled WGS sequence"/>
</dbReference>
<evidence type="ECO:0000313" key="6">
    <source>
        <dbReference type="EMBL" id="KAI1879797.1"/>
    </source>
</evidence>
<comment type="caution">
    <text evidence="6">The sequence shown here is derived from an EMBL/GenBank/DDBJ whole genome shotgun (WGS) entry which is preliminary data.</text>
</comment>
<reference evidence="6" key="1">
    <citation type="submission" date="2021-03" db="EMBL/GenBank/DDBJ databases">
        <title>Revisited historic fungal species revealed as producer of novel bioactive compounds through whole genome sequencing and comparative genomics.</title>
        <authorList>
            <person name="Vignolle G.A."/>
            <person name="Hochenegger N."/>
            <person name="Mach R.L."/>
            <person name="Mach-Aigner A.R."/>
            <person name="Javad Rahimi M."/>
            <person name="Salim K.A."/>
            <person name="Chan C.M."/>
            <person name="Lim L.B.L."/>
            <person name="Cai F."/>
            <person name="Druzhinina I.S."/>
            <person name="U'Ren J.M."/>
            <person name="Derntl C."/>
        </authorList>
    </citation>
    <scope>NUCLEOTIDE SEQUENCE</scope>
    <source>
        <strain evidence="6">TUCIM 5799</strain>
    </source>
</reference>
<evidence type="ECO:0000256" key="2">
    <source>
        <dbReference type="RuleBase" id="RU003968"/>
    </source>
</evidence>
<organism evidence="6 7">
    <name type="scientific">Neoarthrinium moseri</name>
    <dbReference type="NCBI Taxonomy" id="1658444"/>
    <lineage>
        <taxon>Eukaryota</taxon>
        <taxon>Fungi</taxon>
        <taxon>Dikarya</taxon>
        <taxon>Ascomycota</taxon>
        <taxon>Pezizomycotina</taxon>
        <taxon>Sordariomycetes</taxon>
        <taxon>Xylariomycetidae</taxon>
        <taxon>Amphisphaeriales</taxon>
        <taxon>Apiosporaceae</taxon>
        <taxon>Neoarthrinium</taxon>
    </lineage>
</organism>
<dbReference type="Gene3D" id="2.60.40.1210">
    <property type="entry name" value="Cellobiose dehydrogenase, cytochrome domain"/>
    <property type="match status" value="1"/>
</dbReference>
<dbReference type="InterPro" id="IPR015920">
    <property type="entry name" value="Cellobiose_DH-like_cyt"/>
</dbReference>
<dbReference type="GO" id="GO:0016614">
    <property type="term" value="F:oxidoreductase activity, acting on CH-OH group of donors"/>
    <property type="evidence" value="ECO:0007669"/>
    <property type="project" value="InterPro"/>
</dbReference>